<evidence type="ECO:0000313" key="2">
    <source>
        <dbReference type="Proteomes" id="UP001219518"/>
    </source>
</evidence>
<dbReference type="SUPFAM" id="SSF56672">
    <property type="entry name" value="DNA/RNA polymerases"/>
    <property type="match status" value="1"/>
</dbReference>
<dbReference type="InterPro" id="IPR043502">
    <property type="entry name" value="DNA/RNA_pol_sf"/>
</dbReference>
<proteinExistence type="predicted"/>
<protein>
    <recommendedName>
        <fullName evidence="3">DNA-directed DNA polymerase</fullName>
    </recommendedName>
</protein>
<dbReference type="Proteomes" id="UP001219518">
    <property type="component" value="Unassembled WGS sequence"/>
</dbReference>
<dbReference type="PANTHER" id="PTHR33568">
    <property type="entry name" value="DNA POLYMERASE"/>
    <property type="match status" value="1"/>
</dbReference>
<dbReference type="AlphaFoldDB" id="A0AAE1HEM0"/>
<dbReference type="GO" id="GO:0071897">
    <property type="term" value="P:DNA biosynthetic process"/>
    <property type="evidence" value="ECO:0007669"/>
    <property type="project" value="UniProtKB-ARBA"/>
</dbReference>
<sequence>MPKSFGLTELKEGYMPFLANKPEFYQYEGPLFDRSYYCVSTMEASAAREFNKWYDEQVEKNYVFNFRRELFDYCISDELSTIGIVPAGGYHGRGKQSHMALKWLDYEAHRLGKNIKTIHTDREVRVMGRPVDGYVELPLPAGGVERRIYQFHGCYWHQCPQHFPATEDSDENRYTKTREITELFRREGYNVIEMRECEFQTQLTANPKMKEYYRLHPTTRVPPLNLRDGLAGGRTSAIRCYHKADLESGEKINFVDVVSEYPNANLRAEYPVGHPEICVEGTPCQPPSIEQWNGMIKCTVLPPRDLYLSVLWMKCNGKLLFPLCRTCAETESSEICRHEPHEREILGTWCAPELHLALEKGYVLRRVHEVLQYPGSGAKRGSTVMQVHHLKSE</sequence>
<dbReference type="PANTHER" id="PTHR33568:SF3">
    <property type="entry name" value="DNA-DIRECTED DNA POLYMERASE"/>
    <property type="match status" value="1"/>
</dbReference>
<organism evidence="1 2">
    <name type="scientific">Frankliniella fusca</name>
    <dbReference type="NCBI Taxonomy" id="407009"/>
    <lineage>
        <taxon>Eukaryota</taxon>
        <taxon>Metazoa</taxon>
        <taxon>Ecdysozoa</taxon>
        <taxon>Arthropoda</taxon>
        <taxon>Hexapoda</taxon>
        <taxon>Insecta</taxon>
        <taxon>Pterygota</taxon>
        <taxon>Neoptera</taxon>
        <taxon>Paraneoptera</taxon>
        <taxon>Thysanoptera</taxon>
        <taxon>Terebrantia</taxon>
        <taxon>Thripoidea</taxon>
        <taxon>Thripidae</taxon>
        <taxon>Frankliniella</taxon>
    </lineage>
</organism>
<accession>A0AAE1HEM0</accession>
<dbReference type="Gene3D" id="3.40.960.10">
    <property type="entry name" value="VSR Endonuclease"/>
    <property type="match status" value="1"/>
</dbReference>
<reference evidence="1" key="1">
    <citation type="submission" date="2021-07" db="EMBL/GenBank/DDBJ databases">
        <authorList>
            <person name="Catto M.A."/>
            <person name="Jacobson A."/>
            <person name="Kennedy G."/>
            <person name="Labadie P."/>
            <person name="Hunt B.G."/>
            <person name="Srinivasan R."/>
        </authorList>
    </citation>
    <scope>NUCLEOTIDE SEQUENCE</scope>
    <source>
        <strain evidence="1">PL_HMW_Pooled</strain>
        <tissue evidence="1">Head</tissue>
    </source>
</reference>
<gene>
    <name evidence="1" type="ORF">KUF71_009223</name>
</gene>
<evidence type="ECO:0008006" key="3">
    <source>
        <dbReference type="Google" id="ProtNLM"/>
    </source>
</evidence>
<evidence type="ECO:0000313" key="1">
    <source>
        <dbReference type="EMBL" id="KAK3919937.1"/>
    </source>
</evidence>
<name>A0AAE1HEM0_9NEOP</name>
<reference evidence="1" key="2">
    <citation type="journal article" date="2023" name="BMC Genomics">
        <title>Pest status, molecular evolution, and epigenetic factors derived from the genome assembly of Frankliniella fusca, a thysanopteran phytovirus vector.</title>
        <authorList>
            <person name="Catto M.A."/>
            <person name="Labadie P.E."/>
            <person name="Jacobson A.L."/>
            <person name="Kennedy G.G."/>
            <person name="Srinivasan R."/>
            <person name="Hunt B.G."/>
        </authorList>
    </citation>
    <scope>NUCLEOTIDE SEQUENCE</scope>
    <source>
        <strain evidence="1">PL_HMW_Pooled</strain>
    </source>
</reference>
<keyword evidence="2" id="KW-1185">Reference proteome</keyword>
<dbReference type="EMBL" id="JAHWGI010000985">
    <property type="protein sequence ID" value="KAK3919937.1"/>
    <property type="molecule type" value="Genomic_DNA"/>
</dbReference>
<comment type="caution">
    <text evidence="1">The sequence shown here is derived from an EMBL/GenBank/DDBJ whole genome shotgun (WGS) entry which is preliminary data.</text>
</comment>